<proteinExistence type="predicted"/>
<evidence type="ECO:0000313" key="2">
    <source>
        <dbReference type="Proteomes" id="UP001055072"/>
    </source>
</evidence>
<dbReference type="EMBL" id="MU274927">
    <property type="protein sequence ID" value="KAI0085894.1"/>
    <property type="molecule type" value="Genomic_DNA"/>
</dbReference>
<evidence type="ECO:0000313" key="1">
    <source>
        <dbReference type="EMBL" id="KAI0085894.1"/>
    </source>
</evidence>
<keyword evidence="2" id="KW-1185">Reference proteome</keyword>
<organism evidence="1 2">
    <name type="scientific">Irpex rosettiformis</name>
    <dbReference type="NCBI Taxonomy" id="378272"/>
    <lineage>
        <taxon>Eukaryota</taxon>
        <taxon>Fungi</taxon>
        <taxon>Dikarya</taxon>
        <taxon>Basidiomycota</taxon>
        <taxon>Agaricomycotina</taxon>
        <taxon>Agaricomycetes</taxon>
        <taxon>Polyporales</taxon>
        <taxon>Irpicaceae</taxon>
        <taxon>Irpex</taxon>
    </lineage>
</organism>
<reference evidence="1" key="1">
    <citation type="journal article" date="2021" name="Environ. Microbiol.">
        <title>Gene family expansions and transcriptome signatures uncover fungal adaptations to wood decay.</title>
        <authorList>
            <person name="Hage H."/>
            <person name="Miyauchi S."/>
            <person name="Viragh M."/>
            <person name="Drula E."/>
            <person name="Min B."/>
            <person name="Chaduli D."/>
            <person name="Navarro D."/>
            <person name="Favel A."/>
            <person name="Norest M."/>
            <person name="Lesage-Meessen L."/>
            <person name="Balint B."/>
            <person name="Merenyi Z."/>
            <person name="de Eugenio L."/>
            <person name="Morin E."/>
            <person name="Martinez A.T."/>
            <person name="Baldrian P."/>
            <person name="Stursova M."/>
            <person name="Martinez M.J."/>
            <person name="Novotny C."/>
            <person name="Magnuson J.K."/>
            <person name="Spatafora J.W."/>
            <person name="Maurice S."/>
            <person name="Pangilinan J."/>
            <person name="Andreopoulos W."/>
            <person name="LaButti K."/>
            <person name="Hundley H."/>
            <person name="Na H."/>
            <person name="Kuo A."/>
            <person name="Barry K."/>
            <person name="Lipzen A."/>
            <person name="Henrissat B."/>
            <person name="Riley R."/>
            <person name="Ahrendt S."/>
            <person name="Nagy L.G."/>
            <person name="Grigoriev I.V."/>
            <person name="Martin F."/>
            <person name="Rosso M.N."/>
        </authorList>
    </citation>
    <scope>NUCLEOTIDE SEQUENCE</scope>
    <source>
        <strain evidence="1">CBS 384.51</strain>
    </source>
</reference>
<accession>A0ACB8TVD3</accession>
<name>A0ACB8TVD3_9APHY</name>
<comment type="caution">
    <text evidence="1">The sequence shown here is derived from an EMBL/GenBank/DDBJ whole genome shotgun (WGS) entry which is preliminary data.</text>
</comment>
<protein>
    <submittedName>
        <fullName evidence="1">Uncharacterized protein</fullName>
    </submittedName>
</protein>
<gene>
    <name evidence="1" type="ORF">BDY19DRAFT_963551</name>
</gene>
<dbReference type="Proteomes" id="UP001055072">
    <property type="component" value="Unassembled WGS sequence"/>
</dbReference>
<sequence>MATSDFSRIRIFPSYPFSLPQRIRPPESHVPEDEAMGYYRGLPSQPRLLARTGSIAWEIPKGPWETPNSKELSVVVNHKLNSTWEFEVAPKVQACLDEMQVRWTSLDIVRISEVPNCEVPNPEMTAVVLWIGVTPDSLDGERARVSVFKCLDVLKEFDIDDVDVEMRESLVFRSSGVGKLLPPIPSSFLFRDPTPDIQHDFTHALGIPLCPMDAQDSSGTGGFYMSQGSDSDPLLLVTARHVVLPPKKRPNDMFERSSTRRPRSDVLLLGDDTTYTRKFKSMRYLIRNCESDIDKEKQRIVDSEGEDGSGGDQGLIDRLLKKRAGLKTLLDETEGNWSTTESHVLGQVVYSPPITLGAGTPDEQFTEDYAVIEIDDGKIDRTKFNGNTIYVEEFSTFDFLKKMNPWPNVSPVPDSFDFMGDRVMKLSGIIPTSEMRIADGTHSPLLRVMKSGSTTCTTIGRANCIMSFVREYSDSGDGYSTSKEWAILPYEYNDRVFSDWGDSGAVVVDGVGRIGGLLTGGAGISHGIHEFIGINFGRMLPWFDISYVTPIEFLLKSIKARYPDAHLI</sequence>